<dbReference type="EMBL" id="UAVS01000008">
    <property type="protein sequence ID" value="SQA94887.1"/>
    <property type="molecule type" value="Genomic_DNA"/>
</dbReference>
<dbReference type="InterPro" id="IPR025455">
    <property type="entry name" value="DUF4276"/>
</dbReference>
<evidence type="ECO:0008006" key="3">
    <source>
        <dbReference type="Google" id="ProtNLM"/>
    </source>
</evidence>
<gene>
    <name evidence="1" type="ORF">NCTC11545_02090</name>
</gene>
<evidence type="ECO:0000313" key="1">
    <source>
        <dbReference type="EMBL" id="SQA94887.1"/>
    </source>
</evidence>
<dbReference type="AlphaFoldDB" id="A0A2X2SX80"/>
<sequence>MKTVIIICEGETEEEFCKGLLSVYLQSLYNINIRVRILHGNCNWERIKNIAEKALKEEKNAFVTTFFDYYGVKRKNFPNWSETLTFNKANVKQRIEVLEKGMLEAIDNELSYRFIPYIQMHEFEAFLFNNIEIFDDNFKQDEFNRVELLNILNKYPEPELINQKRETSPSHRLIKIIPSYNKIVYGNILVEMIGIEQIRQKNQHFNNWIEQLIN</sequence>
<dbReference type="Proteomes" id="UP000250169">
    <property type="component" value="Unassembled WGS sequence"/>
</dbReference>
<dbReference type="RefSeq" id="WP_111973149.1">
    <property type="nucleotide sequence ID" value="NZ_UAVS01000008.1"/>
</dbReference>
<name>A0A2X2SX80_CAPOC</name>
<protein>
    <recommendedName>
        <fullName evidence="3">DUF4276 family protein</fullName>
    </recommendedName>
</protein>
<reference evidence="1 2" key="1">
    <citation type="submission" date="2018-06" db="EMBL/GenBank/DDBJ databases">
        <authorList>
            <consortium name="Pathogen Informatics"/>
            <person name="Doyle S."/>
        </authorList>
    </citation>
    <scope>NUCLEOTIDE SEQUENCE [LARGE SCALE GENOMIC DNA]</scope>
    <source>
        <strain evidence="1 2">NCTC11545</strain>
    </source>
</reference>
<evidence type="ECO:0000313" key="2">
    <source>
        <dbReference type="Proteomes" id="UP000250169"/>
    </source>
</evidence>
<proteinExistence type="predicted"/>
<organism evidence="1 2">
    <name type="scientific">Capnocytophaga ochracea</name>
    <dbReference type="NCBI Taxonomy" id="1018"/>
    <lineage>
        <taxon>Bacteria</taxon>
        <taxon>Pseudomonadati</taxon>
        <taxon>Bacteroidota</taxon>
        <taxon>Flavobacteriia</taxon>
        <taxon>Flavobacteriales</taxon>
        <taxon>Flavobacteriaceae</taxon>
        <taxon>Capnocytophaga</taxon>
    </lineage>
</organism>
<accession>A0A2X2SX80</accession>
<dbReference type="Pfam" id="PF14103">
    <property type="entry name" value="DUF4276"/>
    <property type="match status" value="1"/>
</dbReference>